<feature type="binding site" evidence="10">
    <location>
        <position position="392"/>
    </location>
    <ligand>
        <name>GTP</name>
        <dbReference type="ChEBI" id="CHEBI:37565"/>
    </ligand>
</feature>
<keyword evidence="6" id="KW-0506">mRNA capping</keyword>
<dbReference type="SUPFAM" id="SSF56091">
    <property type="entry name" value="DNA ligase/mRNA capping enzyme, catalytic domain"/>
    <property type="match status" value="1"/>
</dbReference>
<keyword evidence="4" id="KW-0548">Nucleotidyltransferase</keyword>
<keyword evidence="14" id="KW-1185">Reference proteome</keyword>
<keyword evidence="3" id="KW-0808">Transferase</keyword>
<dbReference type="GO" id="GO:0006370">
    <property type="term" value="P:7-methylguanosine mRNA capping"/>
    <property type="evidence" value="ECO:0007669"/>
    <property type="project" value="UniProtKB-KW"/>
</dbReference>
<feature type="binding site" evidence="10">
    <location>
        <begin position="411"/>
        <end position="413"/>
    </location>
    <ligand>
        <name>GTP</name>
        <dbReference type="ChEBI" id="CHEBI:37565"/>
    </ligand>
</feature>
<name>A0AA88WIJ7_9ASTE</name>
<dbReference type="GO" id="GO:0005525">
    <property type="term" value="F:GTP binding"/>
    <property type="evidence" value="ECO:0007669"/>
    <property type="project" value="UniProtKB-KW"/>
</dbReference>
<dbReference type="PROSITE" id="PS50056">
    <property type="entry name" value="TYR_PHOSPHATASE_2"/>
    <property type="match status" value="1"/>
</dbReference>
<evidence type="ECO:0000313" key="14">
    <source>
        <dbReference type="Proteomes" id="UP001188597"/>
    </source>
</evidence>
<dbReference type="InterPro" id="IPR000387">
    <property type="entry name" value="Tyr_Pase_dom"/>
</dbReference>
<dbReference type="SUPFAM" id="SSF50249">
    <property type="entry name" value="Nucleic acid-binding proteins"/>
    <property type="match status" value="1"/>
</dbReference>
<evidence type="ECO:0000256" key="2">
    <source>
        <dbReference type="ARBA" id="ARBA00022664"/>
    </source>
</evidence>
<feature type="active site" description="N6-GMP-lysine intermediate" evidence="9">
    <location>
        <position position="372"/>
    </location>
</feature>
<dbReference type="Proteomes" id="UP001188597">
    <property type="component" value="Unassembled WGS sequence"/>
</dbReference>
<dbReference type="AlphaFoldDB" id="A0AA88WIJ7"/>
<dbReference type="FunFam" id="2.40.50.140:FF:000188">
    <property type="entry name" value="mRNA capping enzyme family protein"/>
    <property type="match status" value="1"/>
</dbReference>
<keyword evidence="2" id="KW-0507">mRNA processing</keyword>
<dbReference type="PANTHER" id="PTHR10367">
    <property type="entry name" value="MRNA-CAPPING ENZYME"/>
    <property type="match status" value="1"/>
</dbReference>
<dbReference type="GO" id="GO:0004484">
    <property type="term" value="F:mRNA guanylyltransferase activity"/>
    <property type="evidence" value="ECO:0007669"/>
    <property type="project" value="UniProtKB-EC"/>
</dbReference>
<evidence type="ECO:0000256" key="6">
    <source>
        <dbReference type="ARBA" id="ARBA00023042"/>
    </source>
</evidence>
<dbReference type="InterPro" id="IPR016130">
    <property type="entry name" value="Tyr_Pase_AS"/>
</dbReference>
<evidence type="ECO:0000256" key="4">
    <source>
        <dbReference type="ARBA" id="ARBA00022695"/>
    </source>
</evidence>
<gene>
    <name evidence="13" type="ORF">RJ639_043105</name>
</gene>
<dbReference type="Gene3D" id="3.90.190.10">
    <property type="entry name" value="Protein tyrosine phosphatase superfamily"/>
    <property type="match status" value="1"/>
</dbReference>
<evidence type="ECO:0000259" key="12">
    <source>
        <dbReference type="PROSITE" id="PS50056"/>
    </source>
</evidence>
<evidence type="ECO:0000256" key="5">
    <source>
        <dbReference type="ARBA" id="ARBA00022741"/>
    </source>
</evidence>
<dbReference type="Gene3D" id="3.30.470.30">
    <property type="entry name" value="DNA ligase/mRNA capping enzyme"/>
    <property type="match status" value="1"/>
</dbReference>
<feature type="region of interest" description="Disordered" evidence="11">
    <location>
        <begin position="278"/>
        <end position="317"/>
    </location>
</feature>
<dbReference type="SUPFAM" id="SSF52799">
    <property type="entry name" value="(Phosphotyrosine protein) phosphatases II"/>
    <property type="match status" value="1"/>
</dbReference>
<dbReference type="EC" id="2.7.7.50" evidence="1"/>
<dbReference type="Pfam" id="PF01331">
    <property type="entry name" value="mRNA_cap_enzyme"/>
    <property type="match status" value="1"/>
</dbReference>
<evidence type="ECO:0000256" key="10">
    <source>
        <dbReference type="PIRSR" id="PIRSR036958-3"/>
    </source>
</evidence>
<dbReference type="GO" id="GO:0140818">
    <property type="term" value="F:mRNA 5'-triphosphate monophosphatase activity"/>
    <property type="evidence" value="ECO:0007669"/>
    <property type="project" value="InterPro"/>
</dbReference>
<feature type="binding site" evidence="10">
    <location>
        <begin position="604"/>
        <end position="609"/>
    </location>
    <ligand>
        <name>GTP</name>
        <dbReference type="ChEBI" id="CHEBI:37565"/>
    </ligand>
</feature>
<evidence type="ECO:0000313" key="13">
    <source>
        <dbReference type="EMBL" id="KAK3023090.1"/>
    </source>
</evidence>
<evidence type="ECO:0000256" key="3">
    <source>
        <dbReference type="ARBA" id="ARBA00022679"/>
    </source>
</evidence>
<evidence type="ECO:0000256" key="7">
    <source>
        <dbReference type="ARBA" id="ARBA00023134"/>
    </source>
</evidence>
<evidence type="ECO:0000256" key="11">
    <source>
        <dbReference type="SAM" id="MobiDB-lite"/>
    </source>
</evidence>
<feature type="domain" description="Tyrosine specific protein phosphatases" evidence="12">
    <location>
        <begin position="180"/>
        <end position="225"/>
    </location>
</feature>
<dbReference type="Gene3D" id="2.40.50.140">
    <property type="entry name" value="Nucleic acid-binding proteins"/>
    <property type="match status" value="1"/>
</dbReference>
<evidence type="ECO:0000256" key="9">
    <source>
        <dbReference type="PIRSR" id="PIRSR036958-2"/>
    </source>
</evidence>
<dbReference type="Pfam" id="PF03919">
    <property type="entry name" value="mRNA_cap_C"/>
    <property type="match status" value="1"/>
</dbReference>
<dbReference type="FunFam" id="3.30.470.30:FF:000005">
    <property type="entry name" value="mRNA capping enzyme, putative"/>
    <property type="match status" value="1"/>
</dbReference>
<keyword evidence="7 10" id="KW-0342">GTP-binding</keyword>
<dbReference type="PROSITE" id="PS00383">
    <property type="entry name" value="TYR_PHOSPHATASE_1"/>
    <property type="match status" value="1"/>
</dbReference>
<proteinExistence type="predicted"/>
<feature type="binding site" evidence="10">
    <location>
        <begin position="534"/>
        <end position="536"/>
    </location>
    <ligand>
        <name>GTP</name>
        <dbReference type="ChEBI" id="CHEBI:37565"/>
    </ligand>
</feature>
<evidence type="ECO:0000256" key="8">
    <source>
        <dbReference type="PIRSR" id="PIRSR036958-1"/>
    </source>
</evidence>
<dbReference type="PANTHER" id="PTHR10367:SF22">
    <property type="entry name" value="MRNA GUANYLYLTRANSFERASE"/>
    <property type="match status" value="1"/>
</dbReference>
<organism evidence="13 14">
    <name type="scientific">Escallonia herrerae</name>
    <dbReference type="NCBI Taxonomy" id="1293975"/>
    <lineage>
        <taxon>Eukaryota</taxon>
        <taxon>Viridiplantae</taxon>
        <taxon>Streptophyta</taxon>
        <taxon>Embryophyta</taxon>
        <taxon>Tracheophyta</taxon>
        <taxon>Spermatophyta</taxon>
        <taxon>Magnoliopsida</taxon>
        <taxon>eudicotyledons</taxon>
        <taxon>Gunneridae</taxon>
        <taxon>Pentapetalae</taxon>
        <taxon>asterids</taxon>
        <taxon>campanulids</taxon>
        <taxon>Escalloniales</taxon>
        <taxon>Escalloniaceae</taxon>
        <taxon>Escallonia</taxon>
    </lineage>
</organism>
<dbReference type="InterPro" id="IPR017074">
    <property type="entry name" value="mRNA_cap_enz_bifunc"/>
</dbReference>
<dbReference type="CDD" id="cd07895">
    <property type="entry name" value="Adenylation_mRNA_capping"/>
    <property type="match status" value="1"/>
</dbReference>
<evidence type="ECO:0000256" key="1">
    <source>
        <dbReference type="ARBA" id="ARBA00012475"/>
    </source>
</evidence>
<dbReference type="InterPro" id="IPR051029">
    <property type="entry name" value="mRNA_Capping_Enz/RNA_Phosphat"/>
</dbReference>
<dbReference type="Pfam" id="PF00782">
    <property type="entry name" value="DSPc"/>
    <property type="match status" value="1"/>
</dbReference>
<dbReference type="InterPro" id="IPR001339">
    <property type="entry name" value="mRNA_cap_enzyme_adenylation"/>
</dbReference>
<dbReference type="InterPro" id="IPR012340">
    <property type="entry name" value="NA-bd_OB-fold"/>
</dbReference>
<dbReference type="EMBL" id="JAVXUP010000678">
    <property type="protein sequence ID" value="KAK3023090.1"/>
    <property type="molecule type" value="Genomic_DNA"/>
</dbReference>
<accession>A0AA88WIJ7</accession>
<feature type="active site" description="Phosphocysteine intermediate" evidence="8">
    <location>
        <position position="204"/>
    </location>
</feature>
<keyword evidence="5 10" id="KW-0547">Nucleotide-binding</keyword>
<dbReference type="InterPro" id="IPR000340">
    <property type="entry name" value="Dual-sp_phosphatase_cat-dom"/>
</dbReference>
<dbReference type="GO" id="GO:0005524">
    <property type="term" value="F:ATP binding"/>
    <property type="evidence" value="ECO:0007669"/>
    <property type="project" value="InterPro"/>
</dbReference>
<sequence length="665" mass="77667">EGVRYSSKRIFSDRVAQEREASISGLKRKHLDREPLHVSQASTHNQEVQFGNHAEYDRNSLPPGAKGVNATEVGRLHCSYDVVLCDNKLMILSYTPGWLDCPPFGNEIGFLIPSKVPLGEYFNEKIPSGKRYSSKQLGLVIDLTNTNRYYPESDWTKEGVRYVKIKCRGRDAVLDNESVDKFVNEVVQFRSRQANANKYILVHCTHGHNRTGYMIVHFLIRNELNSVTEQLNFSNGSSCMQALDNFARARYPGIYKLDYVKALYNFYHETKPDSLVCPQTPEWKRSSSDQDDDLAAPLHENGSESREMTNDDVLGDPVPSSQLESMRHFCYQALKLNVRARGKPQFPGSHPVSLSRDNLQLLRQRYYYATWKADGTRYMMLITWDGCYLIDRNFNFRSGVAGNTHHYTLLDGEMIIDTDPSTHKQDRRYLIYDLTAINQVSVVERPFHERWMILENEVIKPRNYERDLLYKTRSPYYRYDLELFRVRRKDFYLLSTVTKLLKEFIPRLSHAADGLIFQGWDDPYVPRTHEGLLKWKYPEMNSVDYLFEVGMNNRQLLFLHERGKKKLMEGNRVVFKDASDIFTCSGKIIECSWESADEVWIFMRMRPDKSTPNEFNTYRKVMRSITDNITEEVVLNEINEIIRLPMYADRIKNDCRAFSKTARRK</sequence>
<reference evidence="13" key="1">
    <citation type="submission" date="2022-12" db="EMBL/GenBank/DDBJ databases">
        <title>Draft genome assemblies for two species of Escallonia (Escalloniales).</title>
        <authorList>
            <person name="Chanderbali A."/>
            <person name="Dervinis C."/>
            <person name="Anghel I."/>
            <person name="Soltis D."/>
            <person name="Soltis P."/>
            <person name="Zapata F."/>
        </authorList>
    </citation>
    <scope>NUCLEOTIDE SEQUENCE</scope>
    <source>
        <strain evidence="13">UCBG64.0493</strain>
        <tissue evidence="13">Leaf</tissue>
    </source>
</reference>
<dbReference type="PIRSF" id="PIRSF036958">
    <property type="entry name" value="mRNA_capping_HCE"/>
    <property type="match status" value="1"/>
</dbReference>
<dbReference type="InterPro" id="IPR029021">
    <property type="entry name" value="Prot-tyrosine_phosphatase-like"/>
</dbReference>
<protein>
    <recommendedName>
        <fullName evidence="1">mRNA guanylyltransferase</fullName>
        <ecNumber evidence="1">2.7.7.50</ecNumber>
    </recommendedName>
</protein>
<feature type="binding site" evidence="10">
    <location>
        <position position="377"/>
    </location>
    <ligand>
        <name>GTP</name>
        <dbReference type="ChEBI" id="CHEBI:37565"/>
    </ligand>
</feature>
<feature type="non-terminal residue" evidence="13">
    <location>
        <position position="665"/>
    </location>
</feature>
<dbReference type="InterPro" id="IPR013846">
    <property type="entry name" value="mRNA_cap_enzyme_C"/>
</dbReference>
<comment type="caution">
    <text evidence="13">The sequence shown here is derived from an EMBL/GenBank/DDBJ whole genome shotgun (WGS) entry which is preliminary data.</text>
</comment>